<dbReference type="Proteomes" id="UP000663920">
    <property type="component" value="Chromosome"/>
</dbReference>
<accession>A0A975CQS4</accession>
<gene>
    <name evidence="4" type="ORF">J3359_06915</name>
</gene>
<evidence type="ECO:0000259" key="3">
    <source>
        <dbReference type="Pfam" id="PF18962"/>
    </source>
</evidence>
<reference evidence="4 5" key="1">
    <citation type="submission" date="2021-03" db="EMBL/GenBank/DDBJ databases">
        <title>Complete genome of Polaribacter_sp.SM13.</title>
        <authorList>
            <person name="Jeong S.W."/>
            <person name="Bae J.W."/>
        </authorList>
    </citation>
    <scope>NUCLEOTIDE SEQUENCE [LARGE SCALE GENOMIC DNA]</scope>
    <source>
        <strain evidence="4 5">SM13</strain>
    </source>
</reference>
<organism evidence="4 5">
    <name type="scientific">Polaribacter cellanae</name>
    <dbReference type="NCBI Taxonomy" id="2818493"/>
    <lineage>
        <taxon>Bacteria</taxon>
        <taxon>Pseudomonadati</taxon>
        <taxon>Bacteroidota</taxon>
        <taxon>Flavobacteriia</taxon>
        <taxon>Flavobacteriales</taxon>
        <taxon>Flavobacteriaceae</taxon>
    </lineage>
</organism>
<feature type="signal peptide" evidence="2">
    <location>
        <begin position="1"/>
        <end position="20"/>
    </location>
</feature>
<dbReference type="Pfam" id="PF18962">
    <property type="entry name" value="Por_Secre_tail"/>
    <property type="match status" value="1"/>
</dbReference>
<evidence type="ECO:0000256" key="2">
    <source>
        <dbReference type="SAM" id="SignalP"/>
    </source>
</evidence>
<feature type="domain" description="Secretion system C-terminal sorting" evidence="3">
    <location>
        <begin position="717"/>
        <end position="781"/>
    </location>
</feature>
<dbReference type="NCBIfam" id="TIGR04183">
    <property type="entry name" value="Por_Secre_tail"/>
    <property type="match status" value="1"/>
</dbReference>
<dbReference type="KEGG" id="pcea:J3359_06915"/>
<name>A0A975CQS4_9FLAO</name>
<evidence type="ECO:0000256" key="1">
    <source>
        <dbReference type="ARBA" id="ARBA00022729"/>
    </source>
</evidence>
<dbReference type="EMBL" id="CP071869">
    <property type="protein sequence ID" value="QTE23993.1"/>
    <property type="molecule type" value="Genomic_DNA"/>
</dbReference>
<evidence type="ECO:0000313" key="5">
    <source>
        <dbReference type="Proteomes" id="UP000663920"/>
    </source>
</evidence>
<dbReference type="RefSeq" id="WP_208079978.1">
    <property type="nucleotide sequence ID" value="NZ_CP071869.1"/>
</dbReference>
<proteinExistence type="predicted"/>
<evidence type="ECO:0000313" key="4">
    <source>
        <dbReference type="EMBL" id="QTE23993.1"/>
    </source>
</evidence>
<sequence length="782" mass="83921">MKKNYLLKFTFLFLFSFAIANLNAQTVVITTVVDGTLKNAGCDTGSGASDPRFVELYVDGTVDFTGYDLRQSSNGSASYVKKALDGLGTISNQFVYIITNGDEITFNEAFPGRTVLSVAFSAINGDESFQVTDNTNTILDSFGIPADIGTAAHNTWNYKDSYAKRKDFVLPNGGTFVSSNWTYGGANALDGATCATLSNAITLGSYSVKTTNWTGTNTNWNDPLNWDNGVPTLGYNAVIPNLATDPEITTSIAASTGDLTISDPQGLSVLSGSLTISGNLTINTGSSLYLESKITASKTIDAASVILNGSYTSADANSFFYFTETYNGNASGWTLVSSPTVGEKIDGNTGDGNFAVFNKLQKSTNNYGIAVYNNSQTDPMLRWDYFSKAEVDVNNSLATINLVNGKGYTVLPDSNAASGTTGIQNASNGNLGFKGAIATDFVEIPITDNSPPGGTGNAFNLVGNPYPSFIPANNAADATNAFLNVNSGELAEQTFYVWDKTSTSYKIKNQITARYIAPGQAFFIKSKVGGGTVKFTEAMQSHQTSGTFNKSNNIEKKITLTVKNNGKEKTTDIYYVKGKTTGFDNGYDSSIFGGFSTSFSLYTELVSNNNGKQLGIQTLPTSNYENMVIPVGVKATKNSEITFTASSLNLPAGYMVFLEDKLTKAYTRLDNANSKYTATINNNVVENRFFIHTTTSNVLNTNTENLDKIAIFKTKNSNLKITGLNAQKANISLYNTLGKQVFTNTFDGNLNNTIALPNLATGMYIVKLKTANSTNTRKIIID</sequence>
<keyword evidence="5" id="KW-1185">Reference proteome</keyword>
<dbReference type="InterPro" id="IPR026444">
    <property type="entry name" value="Secre_tail"/>
</dbReference>
<dbReference type="AlphaFoldDB" id="A0A975CQS4"/>
<feature type="chain" id="PRO_5036780584" evidence="2">
    <location>
        <begin position="21"/>
        <end position="782"/>
    </location>
</feature>
<keyword evidence="1 2" id="KW-0732">Signal</keyword>
<protein>
    <submittedName>
        <fullName evidence="4">T9SS type A sorting domain-containing protein</fullName>
    </submittedName>
</protein>